<evidence type="ECO:0000313" key="3">
    <source>
        <dbReference type="Proteomes" id="UP000321172"/>
    </source>
</evidence>
<dbReference type="GO" id="GO:0000270">
    <property type="term" value="P:peptidoglycan metabolic process"/>
    <property type="evidence" value="ECO:0007669"/>
    <property type="project" value="TreeGrafter"/>
</dbReference>
<dbReference type="Proteomes" id="UP000321172">
    <property type="component" value="Chromosome"/>
</dbReference>
<dbReference type="InterPro" id="IPR051599">
    <property type="entry name" value="Cell_Envelope_Assoc"/>
</dbReference>
<dbReference type="OrthoDB" id="9812311at2"/>
<dbReference type="PANTHER" id="PTHR30336">
    <property type="entry name" value="INNER MEMBRANE PROTEIN, PROBABLE PERMEASE"/>
    <property type="match status" value="1"/>
</dbReference>
<dbReference type="KEGG" id="ngf:FRF71_01880"/>
<name>A0A5B8S0W7_9SPHN</name>
<organism evidence="2 3">
    <name type="scientific">Novosphingobium ginsenosidimutans</name>
    <dbReference type="NCBI Taxonomy" id="1176536"/>
    <lineage>
        <taxon>Bacteria</taxon>
        <taxon>Pseudomonadati</taxon>
        <taxon>Pseudomonadota</taxon>
        <taxon>Alphaproteobacteria</taxon>
        <taxon>Sphingomonadales</taxon>
        <taxon>Sphingomonadaceae</taxon>
        <taxon>Novosphingobium</taxon>
    </lineage>
</organism>
<protein>
    <submittedName>
        <fullName evidence="2">YdcF family protein</fullName>
    </submittedName>
</protein>
<feature type="domain" description="DUF218" evidence="1">
    <location>
        <begin position="37"/>
        <end position="162"/>
    </location>
</feature>
<reference evidence="2 3" key="1">
    <citation type="journal article" date="2013" name="J. Microbiol. Biotechnol.">
        <title>Novosphingobium ginsenosidimutans sp. nov., with the ability to convert ginsenoside.</title>
        <authorList>
            <person name="Kim J.K."/>
            <person name="He D."/>
            <person name="Liu Q.M."/>
            <person name="Park H.Y."/>
            <person name="Jung M.S."/>
            <person name="Yoon M.H."/>
            <person name="Kim S.C."/>
            <person name="Im W.T."/>
        </authorList>
    </citation>
    <scope>NUCLEOTIDE SEQUENCE [LARGE SCALE GENOMIC DNA]</scope>
    <source>
        <strain evidence="2 3">FW-6</strain>
    </source>
</reference>
<dbReference type="RefSeq" id="WP_147088964.1">
    <property type="nucleotide sequence ID" value="NZ_BAABJD010000002.1"/>
</dbReference>
<evidence type="ECO:0000313" key="2">
    <source>
        <dbReference type="EMBL" id="QEA14983.1"/>
    </source>
</evidence>
<dbReference type="GO" id="GO:0043164">
    <property type="term" value="P:Gram-negative-bacterium-type cell wall biogenesis"/>
    <property type="evidence" value="ECO:0007669"/>
    <property type="project" value="TreeGrafter"/>
</dbReference>
<dbReference type="Pfam" id="PF02698">
    <property type="entry name" value="DUF218"/>
    <property type="match status" value="1"/>
</dbReference>
<gene>
    <name evidence="2" type="ORF">FRF71_01880</name>
</gene>
<sequence>MARTLGRFFGFIVLIWALGFVLFAVNLPQPAGEERTDGVVVLTGGAGRIERGLEAVKRGWSRRLLVSGVDRSVKPYEFAIEYRVRPARMACCVTLGYQAMDTQSNALETAEWLRRQRVESVRLVTSDWHMRRARLELDRLAPPGVTIVADAVPTRPSLSTLFREYNKYLARSLAAALRPQ</sequence>
<proteinExistence type="predicted"/>
<dbReference type="GO" id="GO:0005886">
    <property type="term" value="C:plasma membrane"/>
    <property type="evidence" value="ECO:0007669"/>
    <property type="project" value="TreeGrafter"/>
</dbReference>
<dbReference type="EMBL" id="CP042345">
    <property type="protein sequence ID" value="QEA14983.1"/>
    <property type="molecule type" value="Genomic_DNA"/>
</dbReference>
<accession>A0A5B8S0W7</accession>
<keyword evidence="3" id="KW-1185">Reference proteome</keyword>
<dbReference type="InterPro" id="IPR003848">
    <property type="entry name" value="DUF218"/>
</dbReference>
<dbReference type="PANTHER" id="PTHR30336:SF4">
    <property type="entry name" value="ENVELOPE BIOGENESIS FACTOR ELYC"/>
    <property type="match status" value="1"/>
</dbReference>
<dbReference type="AlphaFoldDB" id="A0A5B8S0W7"/>
<evidence type="ECO:0000259" key="1">
    <source>
        <dbReference type="Pfam" id="PF02698"/>
    </source>
</evidence>
<dbReference type="CDD" id="cd06259">
    <property type="entry name" value="YdcF-like"/>
    <property type="match status" value="1"/>
</dbReference>